<evidence type="ECO:0000313" key="2">
    <source>
        <dbReference type="EMBL" id="BBO32808.1"/>
    </source>
</evidence>
<name>A0A5K7X8D1_9BACT</name>
<sequence length="42" mass="4299">MQSAAVTKNTEEYDESVAAGFTGGDDSPGECTSVRTSLSGLE</sequence>
<accession>A0A5K7X8D1</accession>
<dbReference type="AlphaFoldDB" id="A0A5K7X8D1"/>
<feature type="region of interest" description="Disordered" evidence="1">
    <location>
        <begin position="1"/>
        <end position="42"/>
    </location>
</feature>
<proteinExistence type="predicted"/>
<evidence type="ECO:0000313" key="3">
    <source>
        <dbReference type="Proteomes" id="UP000326837"/>
    </source>
</evidence>
<dbReference type="KEGG" id="lpav:PLANPX_2420"/>
<dbReference type="Proteomes" id="UP000326837">
    <property type="component" value="Chromosome"/>
</dbReference>
<evidence type="ECO:0000256" key="1">
    <source>
        <dbReference type="SAM" id="MobiDB-lite"/>
    </source>
</evidence>
<feature type="compositionally biased region" description="Polar residues" evidence="1">
    <location>
        <begin position="33"/>
        <end position="42"/>
    </location>
</feature>
<reference evidence="3" key="1">
    <citation type="submission" date="2019-10" db="EMBL/GenBank/DDBJ databases">
        <title>Lacipirellula parvula gen. nov., sp. nov., representing a lineage of planctomycetes widespread in freshwater anoxic habitats, and description of the family Lacipirellulaceae.</title>
        <authorList>
            <person name="Dedysh S.N."/>
            <person name="Kulichevskaya I.S."/>
            <person name="Beletsky A.V."/>
            <person name="Rakitin A.L."/>
            <person name="Mardanov A.V."/>
            <person name="Ivanova A.A."/>
            <person name="Saltykova V.X."/>
            <person name="Rijpstra W.I.C."/>
            <person name="Sinninghe Damste J.S."/>
            <person name="Ravin N.V."/>
        </authorList>
    </citation>
    <scope>NUCLEOTIDE SEQUENCE [LARGE SCALE GENOMIC DNA]</scope>
    <source>
        <strain evidence="3">PX69</strain>
    </source>
</reference>
<dbReference type="EMBL" id="AP021861">
    <property type="protein sequence ID" value="BBO32808.1"/>
    <property type="molecule type" value="Genomic_DNA"/>
</dbReference>
<keyword evidence="3" id="KW-1185">Reference proteome</keyword>
<gene>
    <name evidence="2" type="ORF">PLANPX_2420</name>
</gene>
<protein>
    <submittedName>
        <fullName evidence="2">Uncharacterized protein</fullName>
    </submittedName>
</protein>
<organism evidence="2 3">
    <name type="scientific">Lacipirellula parvula</name>
    <dbReference type="NCBI Taxonomy" id="2650471"/>
    <lineage>
        <taxon>Bacteria</taxon>
        <taxon>Pseudomonadati</taxon>
        <taxon>Planctomycetota</taxon>
        <taxon>Planctomycetia</taxon>
        <taxon>Pirellulales</taxon>
        <taxon>Lacipirellulaceae</taxon>
        <taxon>Lacipirellula</taxon>
    </lineage>
</organism>